<feature type="region of interest" description="Disordered" evidence="1">
    <location>
        <begin position="20"/>
        <end position="68"/>
    </location>
</feature>
<comment type="caution">
    <text evidence="2">The sequence shown here is derived from an EMBL/GenBank/DDBJ whole genome shotgun (WGS) entry which is preliminary data.</text>
</comment>
<organism evidence="2 3">
    <name type="scientific">Seminavis robusta</name>
    <dbReference type="NCBI Taxonomy" id="568900"/>
    <lineage>
        <taxon>Eukaryota</taxon>
        <taxon>Sar</taxon>
        <taxon>Stramenopiles</taxon>
        <taxon>Ochrophyta</taxon>
        <taxon>Bacillariophyta</taxon>
        <taxon>Bacillariophyceae</taxon>
        <taxon>Bacillariophycidae</taxon>
        <taxon>Naviculales</taxon>
        <taxon>Naviculaceae</taxon>
        <taxon>Seminavis</taxon>
    </lineage>
</organism>
<feature type="compositionally biased region" description="Basic and acidic residues" evidence="1">
    <location>
        <begin position="38"/>
        <end position="54"/>
    </location>
</feature>
<keyword evidence="3" id="KW-1185">Reference proteome</keyword>
<proteinExistence type="predicted"/>
<evidence type="ECO:0000256" key="1">
    <source>
        <dbReference type="SAM" id="MobiDB-lite"/>
    </source>
</evidence>
<protein>
    <submittedName>
        <fullName evidence="2">Uncharacterized protein</fullName>
    </submittedName>
</protein>
<dbReference type="Proteomes" id="UP001153069">
    <property type="component" value="Unassembled WGS sequence"/>
</dbReference>
<evidence type="ECO:0000313" key="2">
    <source>
        <dbReference type="EMBL" id="CAB9513434.1"/>
    </source>
</evidence>
<evidence type="ECO:0000313" key="3">
    <source>
        <dbReference type="Proteomes" id="UP001153069"/>
    </source>
</evidence>
<name>A0A9N8E668_9STRA</name>
<reference evidence="2" key="1">
    <citation type="submission" date="2020-06" db="EMBL/GenBank/DDBJ databases">
        <authorList>
            <consortium name="Plant Systems Biology data submission"/>
        </authorList>
    </citation>
    <scope>NUCLEOTIDE SEQUENCE</scope>
    <source>
        <strain evidence="2">D6</strain>
    </source>
</reference>
<feature type="region of interest" description="Disordered" evidence="1">
    <location>
        <begin position="100"/>
        <end position="129"/>
    </location>
</feature>
<feature type="compositionally biased region" description="Polar residues" evidence="1">
    <location>
        <begin position="120"/>
        <end position="129"/>
    </location>
</feature>
<dbReference type="AlphaFoldDB" id="A0A9N8E668"/>
<accession>A0A9N8E668</accession>
<sequence length="129" mass="14507">MIPTMILIPHGAAYSHVTMHTGRDHNHKQQRPQQPQQRPEDVSTTRWQCQDKKPQRTSVSSHDDSMHRGSVLVVPVPALEEKCTMPLPQHPIMVPCIAAGMDNSMSDSNPRRPHRRGSYAPTSRWSSAA</sequence>
<gene>
    <name evidence="2" type="ORF">SEMRO_591_G172001.1</name>
</gene>
<dbReference type="EMBL" id="CAICTM010000590">
    <property type="protein sequence ID" value="CAB9513434.1"/>
    <property type="molecule type" value="Genomic_DNA"/>
</dbReference>